<protein>
    <submittedName>
        <fullName evidence="2">Uncharacterized protein</fullName>
    </submittedName>
</protein>
<feature type="compositionally biased region" description="Low complexity" evidence="1">
    <location>
        <begin position="1"/>
        <end position="22"/>
    </location>
</feature>
<sequence>AISAPFSGDNSISGGFGSSIPGFGSGSGFGNDDDDDEELSKKLGFSFDQGRQAGFLQAGSAARAGFDSNGNPQAGRAAGVKAAYGQERNSGKGYSEEHRISLMASRQRLALGITTCVLYDFLYSR</sequence>
<gene>
    <name evidence="2" type="ORF">O181_069735</name>
</gene>
<feature type="region of interest" description="Disordered" evidence="1">
    <location>
        <begin position="1"/>
        <end position="43"/>
    </location>
</feature>
<organism evidence="2 3">
    <name type="scientific">Austropuccinia psidii MF-1</name>
    <dbReference type="NCBI Taxonomy" id="1389203"/>
    <lineage>
        <taxon>Eukaryota</taxon>
        <taxon>Fungi</taxon>
        <taxon>Dikarya</taxon>
        <taxon>Basidiomycota</taxon>
        <taxon>Pucciniomycotina</taxon>
        <taxon>Pucciniomycetes</taxon>
        <taxon>Pucciniales</taxon>
        <taxon>Sphaerophragmiaceae</taxon>
        <taxon>Austropuccinia</taxon>
    </lineage>
</organism>
<proteinExistence type="predicted"/>
<accession>A0A9Q3I8D1</accession>
<keyword evidence="3" id="KW-1185">Reference proteome</keyword>
<feature type="non-terminal residue" evidence="2">
    <location>
        <position position="1"/>
    </location>
</feature>
<comment type="caution">
    <text evidence="2">The sequence shown here is derived from an EMBL/GenBank/DDBJ whole genome shotgun (WGS) entry which is preliminary data.</text>
</comment>
<dbReference type="AlphaFoldDB" id="A0A9Q3I8D1"/>
<evidence type="ECO:0000313" key="3">
    <source>
        <dbReference type="Proteomes" id="UP000765509"/>
    </source>
</evidence>
<dbReference type="EMBL" id="AVOT02035622">
    <property type="protein sequence ID" value="MBW0530020.1"/>
    <property type="molecule type" value="Genomic_DNA"/>
</dbReference>
<evidence type="ECO:0000256" key="1">
    <source>
        <dbReference type="SAM" id="MobiDB-lite"/>
    </source>
</evidence>
<dbReference type="Proteomes" id="UP000765509">
    <property type="component" value="Unassembled WGS sequence"/>
</dbReference>
<name>A0A9Q3I8D1_9BASI</name>
<evidence type="ECO:0000313" key="2">
    <source>
        <dbReference type="EMBL" id="MBW0530020.1"/>
    </source>
</evidence>
<reference evidence="2" key="1">
    <citation type="submission" date="2021-03" db="EMBL/GenBank/DDBJ databases">
        <title>Draft genome sequence of rust myrtle Austropuccinia psidii MF-1, a brazilian biotype.</title>
        <authorList>
            <person name="Quecine M.C."/>
            <person name="Pachon D.M.R."/>
            <person name="Bonatelli M.L."/>
            <person name="Correr F.H."/>
            <person name="Franceschini L.M."/>
            <person name="Leite T.F."/>
            <person name="Margarido G.R.A."/>
            <person name="Almeida C.A."/>
            <person name="Ferrarezi J.A."/>
            <person name="Labate C.A."/>
        </authorList>
    </citation>
    <scope>NUCLEOTIDE SEQUENCE</scope>
    <source>
        <strain evidence="2">MF-1</strain>
    </source>
</reference>